<dbReference type="EMBL" id="JAMYQB010000034">
    <property type="protein sequence ID" value="MER9408127.1"/>
    <property type="molecule type" value="Genomic_DNA"/>
</dbReference>
<reference evidence="3 4" key="1">
    <citation type="journal article" date="2024" name="Proc. Natl. Acad. Sci. U.S.A.">
        <title>The evolutionary genomics of adaptation to stress in wild rhizobium bacteria.</title>
        <authorList>
            <person name="Kehlet-Delgado H."/>
            <person name="Montoya A.P."/>
            <person name="Jensen K.T."/>
            <person name="Wendlandt C.E."/>
            <person name="Dexheimer C."/>
            <person name="Roberts M."/>
            <person name="Torres Martinez L."/>
            <person name="Friesen M.L."/>
            <person name="Griffitts J.S."/>
            <person name="Porter S.S."/>
        </authorList>
    </citation>
    <scope>NUCLEOTIDE SEQUENCE [LARGE SCALE GENOMIC DNA]</scope>
    <source>
        <strain evidence="3 4">M0641</strain>
    </source>
</reference>
<dbReference type="RefSeq" id="WP_352562079.1">
    <property type="nucleotide sequence ID" value="NZ_JAMYQB010000034.1"/>
</dbReference>
<dbReference type="PANTHER" id="PTHR46268">
    <property type="entry name" value="STRESS RESPONSE PROTEIN NHAX"/>
    <property type="match status" value="1"/>
</dbReference>
<keyword evidence="4" id="KW-1185">Reference proteome</keyword>
<dbReference type="PANTHER" id="PTHR46268:SF15">
    <property type="entry name" value="UNIVERSAL STRESS PROTEIN HP_0031"/>
    <property type="match status" value="1"/>
</dbReference>
<dbReference type="Pfam" id="PF00582">
    <property type="entry name" value="Usp"/>
    <property type="match status" value="1"/>
</dbReference>
<name>A0ABV1Z7R9_9HYPH</name>
<feature type="domain" description="UspA" evidence="2">
    <location>
        <begin position="27"/>
        <end position="145"/>
    </location>
</feature>
<dbReference type="PRINTS" id="PR01438">
    <property type="entry name" value="UNVRSLSTRESS"/>
</dbReference>
<evidence type="ECO:0000256" key="1">
    <source>
        <dbReference type="ARBA" id="ARBA00008791"/>
    </source>
</evidence>
<dbReference type="CDD" id="cd00293">
    <property type="entry name" value="USP-like"/>
    <property type="match status" value="1"/>
</dbReference>
<evidence type="ECO:0000313" key="3">
    <source>
        <dbReference type="EMBL" id="MER9408127.1"/>
    </source>
</evidence>
<accession>A0ABV1Z7R9</accession>
<dbReference type="Proteomes" id="UP001433071">
    <property type="component" value="Unassembled WGS sequence"/>
</dbReference>
<proteinExistence type="inferred from homology"/>
<dbReference type="InterPro" id="IPR006015">
    <property type="entry name" value="Universal_stress_UspA"/>
</dbReference>
<gene>
    <name evidence="3" type="ORF">NKI36_29395</name>
</gene>
<dbReference type="Gene3D" id="3.40.50.12370">
    <property type="match status" value="1"/>
</dbReference>
<dbReference type="SUPFAM" id="SSF52402">
    <property type="entry name" value="Adenine nucleotide alpha hydrolases-like"/>
    <property type="match status" value="1"/>
</dbReference>
<sequence length="147" mass="15610">MTVDAVLFGSGHPTIILPEDANVGAIDHVIIAWDGSRVAARAVADAHAFLQCASKITVLTVTDERSLRDIGERLALSLRKRGFLAEGISIDLEDRPIGVTLQARAVSMGADLLVMGAYGHSRMRDFVVGGATKSVLGDPRLPVLLSH</sequence>
<comment type="caution">
    <text evidence="3">The sequence shown here is derived from an EMBL/GenBank/DDBJ whole genome shotgun (WGS) entry which is preliminary data.</text>
</comment>
<evidence type="ECO:0000313" key="4">
    <source>
        <dbReference type="Proteomes" id="UP001433071"/>
    </source>
</evidence>
<protein>
    <submittedName>
        <fullName evidence="3">Universal stress protein</fullName>
    </submittedName>
</protein>
<comment type="similarity">
    <text evidence="1">Belongs to the universal stress protein A family.</text>
</comment>
<organism evidence="3 4">
    <name type="scientific">Mesorhizobium caraganae</name>
    <dbReference type="NCBI Taxonomy" id="483206"/>
    <lineage>
        <taxon>Bacteria</taxon>
        <taxon>Pseudomonadati</taxon>
        <taxon>Pseudomonadota</taxon>
        <taxon>Alphaproteobacteria</taxon>
        <taxon>Hyphomicrobiales</taxon>
        <taxon>Phyllobacteriaceae</taxon>
        <taxon>Mesorhizobium</taxon>
    </lineage>
</organism>
<dbReference type="InterPro" id="IPR006016">
    <property type="entry name" value="UspA"/>
</dbReference>
<evidence type="ECO:0000259" key="2">
    <source>
        <dbReference type="Pfam" id="PF00582"/>
    </source>
</evidence>